<dbReference type="NCBIfam" id="TIGR03057">
    <property type="entry name" value="xxxLxxG_by_4"/>
    <property type="match status" value="2"/>
</dbReference>
<dbReference type="RefSeq" id="WP_119883878.1">
    <property type="nucleotide sequence ID" value="NZ_CP032418.1"/>
</dbReference>
<dbReference type="Gene3D" id="1.10.287.950">
    <property type="entry name" value="Methyl-accepting chemotaxis protein"/>
    <property type="match status" value="1"/>
</dbReference>
<evidence type="ECO:0000256" key="2">
    <source>
        <dbReference type="ARBA" id="ARBA00022692"/>
    </source>
</evidence>
<evidence type="ECO:0000256" key="4">
    <source>
        <dbReference type="ARBA" id="ARBA00023136"/>
    </source>
</evidence>
<dbReference type="NCBIfam" id="TIGR03061">
    <property type="entry name" value="pip_yhgE_Nterm"/>
    <property type="match status" value="1"/>
</dbReference>
<dbReference type="NCBIfam" id="TIGR03062">
    <property type="entry name" value="pip_yhgE_Cterm"/>
    <property type="match status" value="1"/>
</dbReference>
<comment type="subcellular location">
    <subcellularLocation>
        <location evidence="1">Membrane</location>
        <topology evidence="1">Multi-pass membrane protein</topology>
    </subcellularLocation>
</comment>
<name>A0A385YUL2_9BACL</name>
<evidence type="ECO:0000313" key="7">
    <source>
        <dbReference type="EMBL" id="AYC30161.1"/>
    </source>
</evidence>
<dbReference type="InterPro" id="IPR017500">
    <property type="entry name" value="Phage_infect_YhgE_N"/>
</dbReference>
<feature type="transmembrane region" description="Helical" evidence="5">
    <location>
        <begin position="553"/>
        <end position="572"/>
    </location>
</feature>
<feature type="domain" description="ABC-2 type transporter transmembrane" evidence="6">
    <location>
        <begin position="20"/>
        <end position="626"/>
    </location>
</feature>
<protein>
    <submittedName>
        <fullName evidence="7">YhgE/Pip domain-containing protein</fullName>
    </submittedName>
</protein>
<reference evidence="8" key="1">
    <citation type="submission" date="2018-09" db="EMBL/GenBank/DDBJ databases">
        <authorList>
            <person name="Zhu H."/>
        </authorList>
    </citation>
    <scope>NUCLEOTIDE SEQUENCE [LARGE SCALE GENOMIC DNA]</scope>
    <source>
        <strain evidence="8">K2R23-3</strain>
    </source>
</reference>
<evidence type="ECO:0000259" key="6">
    <source>
        <dbReference type="Pfam" id="PF12698"/>
    </source>
</evidence>
<evidence type="ECO:0000313" key="8">
    <source>
        <dbReference type="Proteomes" id="UP000265725"/>
    </source>
</evidence>
<dbReference type="OrthoDB" id="9811483at2"/>
<evidence type="ECO:0000256" key="1">
    <source>
        <dbReference type="ARBA" id="ARBA00004141"/>
    </source>
</evidence>
<organism evidence="7 8">
    <name type="scientific">Paenisporosarcina cavernae</name>
    <dbReference type="NCBI Taxonomy" id="2320858"/>
    <lineage>
        <taxon>Bacteria</taxon>
        <taxon>Bacillati</taxon>
        <taxon>Bacillota</taxon>
        <taxon>Bacilli</taxon>
        <taxon>Bacillales</taxon>
        <taxon>Caryophanaceae</taxon>
        <taxon>Paenisporosarcina</taxon>
    </lineage>
</organism>
<dbReference type="EMBL" id="CP032418">
    <property type="protein sequence ID" value="AYC30161.1"/>
    <property type="molecule type" value="Genomic_DNA"/>
</dbReference>
<dbReference type="InterPro" id="IPR051328">
    <property type="entry name" value="T7SS_ABC-Transporter"/>
</dbReference>
<dbReference type="Pfam" id="PF12698">
    <property type="entry name" value="ABC2_membrane_3"/>
    <property type="match status" value="1"/>
</dbReference>
<keyword evidence="2 5" id="KW-0812">Transmembrane</keyword>
<gene>
    <name evidence="7" type="ORF">D3873_09860</name>
</gene>
<feature type="transmembrane region" description="Helical" evidence="5">
    <location>
        <begin position="453"/>
        <end position="477"/>
    </location>
</feature>
<keyword evidence="8" id="KW-1185">Reference proteome</keyword>
<evidence type="ECO:0000256" key="5">
    <source>
        <dbReference type="SAM" id="Phobius"/>
    </source>
</evidence>
<dbReference type="InterPro" id="IPR017501">
    <property type="entry name" value="Phage_infect_YhgE_C"/>
</dbReference>
<dbReference type="InterPro" id="IPR013525">
    <property type="entry name" value="ABC2_TM"/>
</dbReference>
<feature type="transmembrane region" description="Helical" evidence="5">
    <location>
        <begin position="522"/>
        <end position="546"/>
    </location>
</feature>
<dbReference type="PANTHER" id="PTHR43077:SF5">
    <property type="entry name" value="PHAGE INFECTION PROTEIN"/>
    <property type="match status" value="1"/>
</dbReference>
<feature type="transmembrane region" description="Helical" evidence="5">
    <location>
        <begin position="607"/>
        <end position="629"/>
    </location>
</feature>
<keyword evidence="4 5" id="KW-0472">Membrane</keyword>
<feature type="transmembrane region" description="Helical" evidence="5">
    <location>
        <begin position="489"/>
        <end position="516"/>
    </location>
</feature>
<dbReference type="KEGG" id="paek:D3873_09860"/>
<dbReference type="AlphaFoldDB" id="A0A385YUL2"/>
<proteinExistence type="predicted"/>
<dbReference type="Proteomes" id="UP000265725">
    <property type="component" value="Chromosome"/>
</dbReference>
<dbReference type="PANTHER" id="PTHR43077">
    <property type="entry name" value="TRANSPORT PERMEASE YVFS-RELATED"/>
    <property type="match status" value="1"/>
</dbReference>
<dbReference type="GO" id="GO:0016020">
    <property type="term" value="C:membrane"/>
    <property type="evidence" value="ECO:0007669"/>
    <property type="project" value="UniProtKB-SubCell"/>
</dbReference>
<evidence type="ECO:0000256" key="3">
    <source>
        <dbReference type="ARBA" id="ARBA00022989"/>
    </source>
</evidence>
<dbReference type="InterPro" id="IPR023908">
    <property type="entry name" value="xxxLxxG_rpt"/>
</dbReference>
<feature type="transmembrane region" description="Helical" evidence="5">
    <location>
        <begin position="14"/>
        <end position="37"/>
    </location>
</feature>
<dbReference type="Gene3D" id="3.40.1710.10">
    <property type="entry name" value="abc type-2 transporter like domain"/>
    <property type="match status" value="1"/>
</dbReference>
<keyword evidence="3 5" id="KW-1133">Transmembrane helix</keyword>
<sequence>MKAELQQILKNRKLLIPILAVLFIPVLYAGMFLWAFWDPYEQLKDLPVAIVNEDAGATVEGETLQLGSDVTEKLVDGRQFYFQEMTEKQAEKALENKEIYMMVHIPSEFSDHVTTLYDEQPSDVIIDYVPNEGYNFLSAQIGDTAMEKVRAEVNKEIVATYSTKMIDGIDEMKGGITEAADAATKFADGTNSLSSGTTELKNGVLTLKNGATQFQTGFTALQSGITSYTNGVNSLSAGLTKATSSEGQLVNGISQASAGATSLTNGASKVAAGNEALATGIESFSQKLAPVLASLPEEQANSYKEALAQMQMSSKALAQGANDVSKGASQLSSGLTQAESGANKLYAAHQQLSDGAKTLESKSPELSAGATKLSNAATQLAAGSDKLVNGSEKVENGARALDDNMHVFADELEDGATEAASKSLNGDNTEQAAAPVSVVKSAVNHVPNYGSGFAPYFLSLGLFVGALLISIVFPLVLPAGEVKSGIRLGLSKAGVLAIVGVVQALLADAVLIYGLGLDVSQPYLFVLLSIVTSFAFLAIVQLLVSVLGDPGRFVAIVILILQLTTSAGTFPLELIPTSLQPFNAFLPMTYSVEGMKDAISSTNVDSVWQSIGVLAAFMAGAFILTLVFFQTKFRKNVATTN</sequence>
<accession>A0A385YUL2</accession>
<dbReference type="GO" id="GO:0140359">
    <property type="term" value="F:ABC-type transporter activity"/>
    <property type="evidence" value="ECO:0007669"/>
    <property type="project" value="InterPro"/>
</dbReference>